<evidence type="ECO:0000313" key="3">
    <source>
        <dbReference type="EMBL" id="CAB0031739.1"/>
    </source>
</evidence>
<dbReference type="InterPro" id="IPR051616">
    <property type="entry name" value="Cul2-RING_E3_ligase_SR"/>
</dbReference>
<dbReference type="OrthoDB" id="7693516at2759"/>
<organism evidence="3 4">
    <name type="scientific">Trichogramma brassicae</name>
    <dbReference type="NCBI Taxonomy" id="86971"/>
    <lineage>
        <taxon>Eukaryota</taxon>
        <taxon>Metazoa</taxon>
        <taxon>Ecdysozoa</taxon>
        <taxon>Arthropoda</taxon>
        <taxon>Hexapoda</taxon>
        <taxon>Insecta</taxon>
        <taxon>Pterygota</taxon>
        <taxon>Neoptera</taxon>
        <taxon>Endopterygota</taxon>
        <taxon>Hymenoptera</taxon>
        <taxon>Apocrita</taxon>
        <taxon>Proctotrupomorpha</taxon>
        <taxon>Chalcidoidea</taxon>
        <taxon>Trichogrammatidae</taxon>
        <taxon>Trichogramma</taxon>
    </lineage>
</organism>
<dbReference type="PANTHER" id="PTHR46224:SF6">
    <property type="entry name" value="ANKYRIN REPEAT FAMILY PROTEIN"/>
    <property type="match status" value="1"/>
</dbReference>
<protein>
    <submittedName>
        <fullName evidence="3">Uncharacterized protein</fullName>
    </submittedName>
</protein>
<dbReference type="PROSITE" id="PS50297">
    <property type="entry name" value="ANK_REP_REGION"/>
    <property type="match status" value="3"/>
</dbReference>
<feature type="compositionally biased region" description="Low complexity" evidence="2">
    <location>
        <begin position="452"/>
        <end position="462"/>
    </location>
</feature>
<feature type="non-terminal residue" evidence="3">
    <location>
        <position position="502"/>
    </location>
</feature>
<accession>A0A6H5I5R4</accession>
<dbReference type="SMART" id="SM00248">
    <property type="entry name" value="ANK"/>
    <property type="match status" value="8"/>
</dbReference>
<evidence type="ECO:0000313" key="4">
    <source>
        <dbReference type="Proteomes" id="UP000479190"/>
    </source>
</evidence>
<gene>
    <name evidence="3" type="ORF">TBRA_LOCUS3704</name>
</gene>
<dbReference type="AlphaFoldDB" id="A0A6H5I5R4"/>
<dbReference type="Proteomes" id="UP000479190">
    <property type="component" value="Unassembled WGS sequence"/>
</dbReference>
<evidence type="ECO:0000256" key="2">
    <source>
        <dbReference type="SAM" id="MobiDB-lite"/>
    </source>
</evidence>
<dbReference type="PANTHER" id="PTHR46224">
    <property type="entry name" value="ANKYRIN REPEAT FAMILY PROTEIN"/>
    <property type="match status" value="1"/>
</dbReference>
<reference evidence="3 4" key="1">
    <citation type="submission" date="2020-02" db="EMBL/GenBank/DDBJ databases">
        <authorList>
            <person name="Ferguson B K."/>
        </authorList>
    </citation>
    <scope>NUCLEOTIDE SEQUENCE [LARGE SCALE GENOMIC DNA]</scope>
</reference>
<dbReference type="Gene3D" id="1.25.40.20">
    <property type="entry name" value="Ankyrin repeat-containing domain"/>
    <property type="match status" value="1"/>
</dbReference>
<keyword evidence="1" id="KW-0040">ANK repeat</keyword>
<name>A0A6H5I5R4_9HYME</name>
<dbReference type="PROSITE" id="PS50088">
    <property type="entry name" value="ANK_REPEAT"/>
    <property type="match status" value="4"/>
</dbReference>
<feature type="repeat" description="ANK" evidence="1">
    <location>
        <begin position="117"/>
        <end position="149"/>
    </location>
</feature>
<dbReference type="EMBL" id="CADCXV010000651">
    <property type="protein sequence ID" value="CAB0031739.1"/>
    <property type="molecule type" value="Genomic_DNA"/>
</dbReference>
<feature type="repeat" description="ANK" evidence="1">
    <location>
        <begin position="47"/>
        <end position="79"/>
    </location>
</feature>
<sequence length="502" mass="56219">MQNGADSSAKDYEGRTLLFKCIVQDSPELLRVCLLHGLDPNLPVDETGGYGLHLAVALERFELAELLIKYGAKMSVLYGRLPMYAICKVVERDNEKSRLVVELILRRGHDPNVHHHQGLNLVHWAITKRKPRMLELLLSLGADPNHPTADNRTPLQLCVSIGHYELMETLLSYKADPNVTNVDGVPIPITFAVPGHIRVTGLLIEYKADLNRRDFYGRTALHCVFQCCINLPYILGMLLEGGADPNLTDPWGKTPLHHAAALQRLDAVELLLSYGADPDVLDNDNRTPLYYAYAARNRHVADALIYRGGANMLLGESFKRCRSLSADEASEDEANENEVNENEMQETFARGCFKNNETAVTASYFTAKKGVRRGLDTHTRHDAELTRELRAQQKLDLYYRPSHIHTYRRWLAAGVSSRSLDVLCFESTRPIGIPKRHVKSRRLSAPSEQHYSSSSSSSSSSSLVYETNTQIDSNAYNESSDGSTELVSSFSKMFDDGHRTCT</sequence>
<evidence type="ECO:0000256" key="1">
    <source>
        <dbReference type="PROSITE-ProRule" id="PRU00023"/>
    </source>
</evidence>
<dbReference type="SUPFAM" id="SSF48403">
    <property type="entry name" value="Ankyrin repeat"/>
    <property type="match status" value="2"/>
</dbReference>
<feature type="repeat" description="ANK" evidence="1">
    <location>
        <begin position="251"/>
        <end position="283"/>
    </location>
</feature>
<dbReference type="InterPro" id="IPR036770">
    <property type="entry name" value="Ankyrin_rpt-contain_sf"/>
</dbReference>
<feature type="region of interest" description="Disordered" evidence="2">
    <location>
        <begin position="437"/>
        <end position="464"/>
    </location>
</feature>
<feature type="repeat" description="ANK" evidence="1">
    <location>
        <begin position="150"/>
        <end position="182"/>
    </location>
</feature>
<proteinExistence type="predicted"/>
<dbReference type="InterPro" id="IPR002110">
    <property type="entry name" value="Ankyrin_rpt"/>
</dbReference>
<keyword evidence="4" id="KW-1185">Reference proteome</keyword>
<dbReference type="Pfam" id="PF12796">
    <property type="entry name" value="Ank_2"/>
    <property type="match status" value="2"/>
</dbReference>